<evidence type="ECO:0000256" key="3">
    <source>
        <dbReference type="ARBA" id="ARBA00022989"/>
    </source>
</evidence>
<comment type="function">
    <text evidence="5">May play a role in anterograde transport of membrane proteins from the endoplasmic reticulum to the Golgi.</text>
</comment>
<reference evidence="9" key="2">
    <citation type="journal article" date="2013" name="G3 (Bethesda)">
        <title>Genomes of Ashbya fungi isolated from insects reveal four mating-type loci, numerous translocations, lack of transposons, and distinct gene duplications.</title>
        <authorList>
            <person name="Dietrich F.S."/>
            <person name="Voegeli S."/>
            <person name="Kuo S."/>
            <person name="Philippsen P."/>
        </authorList>
    </citation>
    <scope>GENOME REANNOTATION</scope>
    <source>
        <strain evidence="9">ATCC 10895 / CBS 109.51 / FGSC 9923 / NRRL Y-1056</strain>
    </source>
</reference>
<evidence type="ECO:0000256" key="2">
    <source>
        <dbReference type="ARBA" id="ARBA00022692"/>
    </source>
</evidence>
<dbReference type="KEGG" id="ago:AGOS_ABR095C"/>
<evidence type="ECO:0000256" key="4">
    <source>
        <dbReference type="ARBA" id="ARBA00023136"/>
    </source>
</evidence>
<keyword evidence="4 5" id="KW-0472">Membrane</keyword>
<evidence type="ECO:0000313" key="8">
    <source>
        <dbReference type="EMBL" id="AAS50865.2"/>
    </source>
</evidence>
<comment type="similarity">
    <text evidence="5">Belongs to the BCAP29/BCAP31 family.</text>
</comment>
<dbReference type="RefSeq" id="NP_983041.2">
    <property type="nucleotide sequence ID" value="NM_208394.2"/>
</dbReference>
<keyword evidence="5" id="KW-0813">Transport</keyword>
<dbReference type="Pfam" id="PF05529">
    <property type="entry name" value="Bap31"/>
    <property type="match status" value="1"/>
</dbReference>
<dbReference type="InterPro" id="IPR008417">
    <property type="entry name" value="BAP29/BAP31"/>
</dbReference>
<accession>Q75DD2</accession>
<keyword evidence="2 5" id="KW-0812">Transmembrane</keyword>
<reference evidence="8 9" key="1">
    <citation type="journal article" date="2004" name="Science">
        <title>The Ashbya gossypii genome as a tool for mapping the ancient Saccharomyces cerevisiae genome.</title>
        <authorList>
            <person name="Dietrich F.S."/>
            <person name="Voegeli S."/>
            <person name="Brachat S."/>
            <person name="Lerch A."/>
            <person name="Gates K."/>
            <person name="Steiner S."/>
            <person name="Mohr C."/>
            <person name="Pohlmann R."/>
            <person name="Luedi P."/>
            <person name="Choi S."/>
            <person name="Wing R.A."/>
            <person name="Flavier A."/>
            <person name="Gaffney T.D."/>
            <person name="Philippsen P."/>
        </authorList>
    </citation>
    <scope>NUCLEOTIDE SEQUENCE [LARGE SCALE GENOMIC DNA]</scope>
    <source>
        <strain evidence="9">ATCC 10895 / CBS 109.51 / FGSC 9923 / NRRL Y-1056</strain>
    </source>
</reference>
<feature type="region of interest" description="Disordered" evidence="6">
    <location>
        <begin position="168"/>
        <end position="188"/>
    </location>
</feature>
<dbReference type="GeneID" id="4619145"/>
<dbReference type="GO" id="GO:0006888">
    <property type="term" value="P:endoplasmic reticulum to Golgi vesicle-mediated transport"/>
    <property type="evidence" value="ECO:0000318"/>
    <property type="project" value="GO_Central"/>
</dbReference>
<dbReference type="InterPro" id="IPR040463">
    <property type="entry name" value="BAP29/BAP31_N"/>
</dbReference>
<evidence type="ECO:0000256" key="1">
    <source>
        <dbReference type="ARBA" id="ARBA00004141"/>
    </source>
</evidence>
<feature type="transmembrane region" description="Helical" evidence="5">
    <location>
        <begin position="47"/>
        <end position="67"/>
    </location>
</feature>
<sequence length="188" mass="21300">MSMYLTLLFLVLILEMSVLFVLVLPLPFRIRRLFVRSYDKLQELGQLRTVGVILYGLVGMLFLDSWWRAQRATQRFSEGATQDPLNTGLQTFATKAYNERNLYISGFILYFSICIPTVINILKSLIRQYELGAAAAGDDTEEVKLLRQELKGKQASLTALRAQKKNLETHFDSSTESGPQDTAAKKAQ</sequence>
<evidence type="ECO:0000256" key="5">
    <source>
        <dbReference type="RuleBase" id="RU367026"/>
    </source>
</evidence>
<dbReference type="InParanoid" id="Q75DD2"/>
<dbReference type="HOGENOM" id="CLU_087648_1_0_1"/>
<feature type="transmembrane region" description="Helical" evidence="5">
    <location>
        <begin position="6"/>
        <end position="26"/>
    </location>
</feature>
<protein>
    <recommendedName>
        <fullName evidence="5">Endoplasmic reticulum transmembrane protein</fullName>
    </recommendedName>
</protein>
<evidence type="ECO:0000259" key="7">
    <source>
        <dbReference type="Pfam" id="PF05529"/>
    </source>
</evidence>
<comment type="subcellular location">
    <subcellularLocation>
        <location evidence="5">Endoplasmic reticulum membrane</location>
        <topology evidence="5">Multi-pass membrane protein</topology>
    </subcellularLocation>
    <subcellularLocation>
        <location evidence="1">Membrane</location>
        <topology evidence="1">Multi-pass membrane protein</topology>
    </subcellularLocation>
</comment>
<dbReference type="GO" id="GO:0006886">
    <property type="term" value="P:intracellular protein transport"/>
    <property type="evidence" value="ECO:0007669"/>
    <property type="project" value="UniProtKB-UniRule"/>
</dbReference>
<dbReference type="OrthoDB" id="435607at2759"/>
<dbReference type="eggNOG" id="KOG1962">
    <property type="taxonomic scope" value="Eukaryota"/>
</dbReference>
<dbReference type="GO" id="GO:0070973">
    <property type="term" value="P:protein localization to endoplasmic reticulum exit site"/>
    <property type="evidence" value="ECO:0000318"/>
    <property type="project" value="GO_Central"/>
</dbReference>
<dbReference type="OMA" id="QRNMYIS"/>
<dbReference type="FunCoup" id="Q75DD2">
    <property type="interactions" value="178"/>
</dbReference>
<dbReference type="PANTHER" id="PTHR12701:SF19">
    <property type="entry name" value="ENDOPLASMIC RETICULUM TRANSMEMBRANE PROTEIN 1-RELATED"/>
    <property type="match status" value="1"/>
</dbReference>
<keyword evidence="9" id="KW-1185">Reference proteome</keyword>
<dbReference type="PANTHER" id="PTHR12701">
    <property type="entry name" value="BCR-ASSOCIATED PROTEIN, BAP"/>
    <property type="match status" value="1"/>
</dbReference>
<evidence type="ECO:0000256" key="6">
    <source>
        <dbReference type="SAM" id="MobiDB-lite"/>
    </source>
</evidence>
<dbReference type="GO" id="GO:0005789">
    <property type="term" value="C:endoplasmic reticulum membrane"/>
    <property type="evidence" value="ECO:0000318"/>
    <property type="project" value="GO_Central"/>
</dbReference>
<keyword evidence="5" id="KW-0931">ER-Golgi transport</keyword>
<proteinExistence type="inferred from homology"/>
<dbReference type="EMBL" id="AE016815">
    <property type="protein sequence ID" value="AAS50865.2"/>
    <property type="molecule type" value="Genomic_DNA"/>
</dbReference>
<gene>
    <name evidence="8" type="ORF">AGOS_ABR095C</name>
</gene>
<evidence type="ECO:0000313" key="9">
    <source>
        <dbReference type="Proteomes" id="UP000000591"/>
    </source>
</evidence>
<keyword evidence="3 5" id="KW-1133">Transmembrane helix</keyword>
<keyword evidence="5" id="KW-0653">Protein transport</keyword>
<dbReference type="Proteomes" id="UP000000591">
    <property type="component" value="Chromosome II"/>
</dbReference>
<keyword evidence="5" id="KW-0256">Endoplasmic reticulum</keyword>
<feature type="transmembrane region" description="Helical" evidence="5">
    <location>
        <begin position="102"/>
        <end position="122"/>
    </location>
</feature>
<dbReference type="AlphaFoldDB" id="Q75DD2"/>
<organism evidence="8 9">
    <name type="scientific">Eremothecium gossypii (strain ATCC 10895 / CBS 109.51 / FGSC 9923 / NRRL Y-1056)</name>
    <name type="common">Yeast</name>
    <name type="synonym">Ashbya gossypii</name>
    <dbReference type="NCBI Taxonomy" id="284811"/>
    <lineage>
        <taxon>Eukaryota</taxon>
        <taxon>Fungi</taxon>
        <taxon>Dikarya</taxon>
        <taxon>Ascomycota</taxon>
        <taxon>Saccharomycotina</taxon>
        <taxon>Saccharomycetes</taxon>
        <taxon>Saccharomycetales</taxon>
        <taxon>Saccharomycetaceae</taxon>
        <taxon>Eremothecium</taxon>
    </lineage>
</organism>
<feature type="domain" description="BAP29/BAP31 transmembrane" evidence="7">
    <location>
        <begin position="1"/>
        <end position="129"/>
    </location>
</feature>
<name>Q75DD2_EREGS</name>